<accession>A0ABU4VJW9</accession>
<proteinExistence type="predicted"/>
<evidence type="ECO:0000256" key="1">
    <source>
        <dbReference type="SAM" id="MobiDB-lite"/>
    </source>
</evidence>
<comment type="caution">
    <text evidence="3">The sequence shown here is derived from an EMBL/GenBank/DDBJ whole genome shotgun (WGS) entry which is preliminary data.</text>
</comment>
<keyword evidence="4" id="KW-1185">Reference proteome</keyword>
<keyword evidence="2" id="KW-1133">Transmembrane helix</keyword>
<evidence type="ECO:0008006" key="5">
    <source>
        <dbReference type="Google" id="ProtNLM"/>
    </source>
</evidence>
<feature type="region of interest" description="Disordered" evidence="1">
    <location>
        <begin position="1"/>
        <end position="51"/>
    </location>
</feature>
<feature type="transmembrane region" description="Helical" evidence="2">
    <location>
        <begin position="93"/>
        <end position="116"/>
    </location>
</feature>
<feature type="compositionally biased region" description="Basic and acidic residues" evidence="1">
    <location>
        <begin position="144"/>
        <end position="158"/>
    </location>
</feature>
<gene>
    <name evidence="3" type="ORF">SK069_10990</name>
</gene>
<evidence type="ECO:0000313" key="4">
    <source>
        <dbReference type="Proteomes" id="UP001277761"/>
    </source>
</evidence>
<sequence length="249" mass="27045">MTDESPRPDHPDDDPHEGADRVPSASGDGAGDDALPPTSAGAQDAPTDAPVTRVCRRCSTQATTSGAFCPHCGAAYERRRRGPRSWTRRTRRVVAVLGVVLLLGGAGGGVALKLAADQRAEDRERAAQQRRDREAAEAAARARAAREEADAQEASDRFERSLRRSTVRDLRRSITKDARERVSEGVLDGPILSTSCENLDGNETALDEDAGTYDCMAVTEKLSGGRSRGYRFSARVDYEEHSYTWRLGD</sequence>
<dbReference type="Proteomes" id="UP001277761">
    <property type="component" value="Unassembled WGS sequence"/>
</dbReference>
<keyword evidence="2" id="KW-0812">Transmembrane</keyword>
<protein>
    <recommendedName>
        <fullName evidence="5">Zinc ribbon domain-containing protein</fullName>
    </recommendedName>
</protein>
<organism evidence="3 4">
    <name type="scientific">Patulibacter brassicae</name>
    <dbReference type="NCBI Taxonomy" id="1705717"/>
    <lineage>
        <taxon>Bacteria</taxon>
        <taxon>Bacillati</taxon>
        <taxon>Actinomycetota</taxon>
        <taxon>Thermoleophilia</taxon>
        <taxon>Solirubrobacterales</taxon>
        <taxon>Patulibacteraceae</taxon>
        <taxon>Patulibacter</taxon>
    </lineage>
</organism>
<reference evidence="3 4" key="1">
    <citation type="submission" date="2023-11" db="EMBL/GenBank/DDBJ databases">
        <authorList>
            <person name="Xu M."/>
            <person name="Jiang T."/>
        </authorList>
    </citation>
    <scope>NUCLEOTIDE SEQUENCE [LARGE SCALE GENOMIC DNA]</scope>
    <source>
        <strain evidence="3 4">SD</strain>
    </source>
</reference>
<evidence type="ECO:0000256" key="2">
    <source>
        <dbReference type="SAM" id="Phobius"/>
    </source>
</evidence>
<dbReference type="EMBL" id="JAXAVX010000004">
    <property type="protein sequence ID" value="MDX8152121.1"/>
    <property type="molecule type" value="Genomic_DNA"/>
</dbReference>
<keyword evidence="2" id="KW-0472">Membrane</keyword>
<name>A0ABU4VJW9_9ACTN</name>
<feature type="compositionally biased region" description="Basic and acidic residues" evidence="1">
    <location>
        <begin position="1"/>
        <end position="10"/>
    </location>
</feature>
<dbReference type="RefSeq" id="WP_319954276.1">
    <property type="nucleotide sequence ID" value="NZ_JAXAVX010000004.1"/>
</dbReference>
<evidence type="ECO:0000313" key="3">
    <source>
        <dbReference type="EMBL" id="MDX8152121.1"/>
    </source>
</evidence>
<feature type="region of interest" description="Disordered" evidence="1">
    <location>
        <begin position="123"/>
        <end position="158"/>
    </location>
</feature>
<feature type="compositionally biased region" description="Basic and acidic residues" evidence="1">
    <location>
        <begin position="123"/>
        <end position="136"/>
    </location>
</feature>